<keyword evidence="3 4" id="KW-0274">FAD</keyword>
<feature type="active site" description="Proton acceptor" evidence="2">
    <location>
        <position position="616"/>
    </location>
</feature>
<dbReference type="Proteomes" id="UP000015100">
    <property type="component" value="Unassembled WGS sequence"/>
</dbReference>
<evidence type="ECO:0000313" key="9">
    <source>
        <dbReference type="Proteomes" id="UP000015100"/>
    </source>
</evidence>
<dbReference type="SUPFAM" id="SSF54373">
    <property type="entry name" value="FAD-linked reductases, C-terminal domain"/>
    <property type="match status" value="1"/>
</dbReference>
<reference evidence="8 9" key="1">
    <citation type="journal article" date="2013" name="PLoS Genet.">
        <title>Genomic mechanisms accounting for the adaptation to parasitism in nematode-trapping fungi.</title>
        <authorList>
            <person name="Meerupati T."/>
            <person name="Andersson K.M."/>
            <person name="Friman E."/>
            <person name="Kumar D."/>
            <person name="Tunlid A."/>
            <person name="Ahren D."/>
        </authorList>
    </citation>
    <scope>NUCLEOTIDE SEQUENCE [LARGE SCALE GENOMIC DNA]</scope>
    <source>
        <strain evidence="8 9">CBS 200.50</strain>
    </source>
</reference>
<dbReference type="GO" id="GO:0050660">
    <property type="term" value="F:flavin adenine dinucleotide binding"/>
    <property type="evidence" value="ECO:0007669"/>
    <property type="project" value="InterPro"/>
</dbReference>
<dbReference type="InterPro" id="IPR000172">
    <property type="entry name" value="GMC_OxRdtase_N"/>
</dbReference>
<dbReference type="PANTHER" id="PTHR11552:SF115">
    <property type="entry name" value="DEHYDROGENASE XPTC-RELATED"/>
    <property type="match status" value="1"/>
</dbReference>
<dbReference type="Pfam" id="PF00732">
    <property type="entry name" value="GMC_oxred_N"/>
    <property type="match status" value="1"/>
</dbReference>
<dbReference type="InterPro" id="IPR036188">
    <property type="entry name" value="FAD/NAD-bd_sf"/>
</dbReference>
<evidence type="ECO:0000259" key="7">
    <source>
        <dbReference type="PROSITE" id="PS00624"/>
    </source>
</evidence>
<sequence>MRGASSLLLSLLIFFGHVASTPTYSNGPRNCQQNSDHFDFVRTYTGNINPRDAQLNKEIKVIIGGGTAGLALATRLSQNLPNDCILVIEAGPAAPNEPRINIPGLKGSTLGTVYDWNFTTILQPNAANRRFTQPRGKVLGGSSALNLMTWDRASSPEYDAWEQVGNPGWNWRTMSSNMRKAETYHPSGPSFGLTTGVGKSGPIQFLGNRFVPLQQSGFLPTMQSLGIPRNQEYLNGNLLGCMLHATNIRYTNYTRSYSPSYISLAGSNLKILTETEARRVLFSRKPFAKNIRATGVEVAGGRVFYASKEVILSAGSLASPIILERSGIGSPSILSSAGIEALVNLPGVGENLQDHTRIQLSFQLKPDYTGADELKYNTTYVQEQMALYNANKTSQYDYTGSGFAFATWDMVSKETSKRAVELAKLAVAKSRSVGDKKKLSYLTDPYLRNKVPEVEVIFSDGYNGLKGYPAVGSPLYGQNFFALIGVLMHPFSRGNVHINTTDVFAKPVINPNYLSEEYDLFAMANIAKYLRKIASTSPLRDVWVDEYEPGQALVQTDADWIQFAKNSTLSIYHPVGTCVMLPLKDGGVVDPKLKVYKTENLRVVDASIFPVQIGAHIQTAVYGVAEMAAEIIIRDWR</sequence>
<dbReference type="PROSITE" id="PS00624">
    <property type="entry name" value="GMC_OXRED_2"/>
    <property type="match status" value="1"/>
</dbReference>
<evidence type="ECO:0000259" key="6">
    <source>
        <dbReference type="PROSITE" id="PS00623"/>
    </source>
</evidence>
<dbReference type="InterPro" id="IPR007867">
    <property type="entry name" value="GMC_OxRtase_C"/>
</dbReference>
<accession>S8A9G9</accession>
<proteinExistence type="inferred from homology"/>
<protein>
    <recommendedName>
        <fullName evidence="6 7">Glucose-methanol-choline oxidoreductase N-terminal domain-containing protein</fullName>
    </recommendedName>
</protein>
<dbReference type="GO" id="GO:0016614">
    <property type="term" value="F:oxidoreductase activity, acting on CH-OH group of donors"/>
    <property type="evidence" value="ECO:0007669"/>
    <property type="project" value="InterPro"/>
</dbReference>
<keyword evidence="5" id="KW-0732">Signal</keyword>
<comment type="cofactor">
    <cofactor evidence="3">
        <name>FAD</name>
        <dbReference type="ChEBI" id="CHEBI:57692"/>
    </cofactor>
</comment>
<dbReference type="EMBL" id="AQGS01000467">
    <property type="protein sequence ID" value="EPS39519.1"/>
    <property type="molecule type" value="Genomic_DNA"/>
</dbReference>
<name>S8A9G9_DACHA</name>
<dbReference type="SUPFAM" id="SSF51905">
    <property type="entry name" value="FAD/NAD(P)-binding domain"/>
    <property type="match status" value="1"/>
</dbReference>
<evidence type="ECO:0000313" key="8">
    <source>
        <dbReference type="EMBL" id="EPS39519.1"/>
    </source>
</evidence>
<feature type="domain" description="Glucose-methanol-choline oxidoreductase N-terminal" evidence="6">
    <location>
        <begin position="136"/>
        <end position="159"/>
    </location>
</feature>
<dbReference type="OMA" id="DMFEIPR"/>
<evidence type="ECO:0000256" key="3">
    <source>
        <dbReference type="PIRSR" id="PIRSR000137-2"/>
    </source>
</evidence>
<gene>
    <name evidence="8" type="ORF">H072_6682</name>
</gene>
<dbReference type="PROSITE" id="PS00623">
    <property type="entry name" value="GMC_OXRED_1"/>
    <property type="match status" value="1"/>
</dbReference>
<dbReference type="InterPro" id="IPR012132">
    <property type="entry name" value="GMC_OxRdtase"/>
</dbReference>
<keyword evidence="4" id="KW-0285">Flavoprotein</keyword>
<feature type="binding site" evidence="3">
    <location>
        <position position="138"/>
    </location>
    <ligand>
        <name>FAD</name>
        <dbReference type="ChEBI" id="CHEBI:57692"/>
    </ligand>
</feature>
<evidence type="ECO:0000256" key="2">
    <source>
        <dbReference type="PIRSR" id="PIRSR000137-1"/>
    </source>
</evidence>
<feature type="chain" id="PRO_5004548333" description="Glucose-methanol-choline oxidoreductase N-terminal domain-containing protein" evidence="5">
    <location>
        <begin position="21"/>
        <end position="637"/>
    </location>
</feature>
<feature type="domain" description="Glucose-methanol-choline oxidoreductase N-terminal" evidence="7">
    <location>
        <begin position="315"/>
        <end position="329"/>
    </location>
</feature>
<dbReference type="STRING" id="1284197.S8A9G9"/>
<dbReference type="PIRSF" id="PIRSF000137">
    <property type="entry name" value="Alcohol_oxidase"/>
    <property type="match status" value="1"/>
</dbReference>
<dbReference type="PANTHER" id="PTHR11552">
    <property type="entry name" value="GLUCOSE-METHANOL-CHOLINE GMC OXIDOREDUCTASE"/>
    <property type="match status" value="1"/>
</dbReference>
<dbReference type="Pfam" id="PF05199">
    <property type="entry name" value="GMC_oxred_C"/>
    <property type="match status" value="1"/>
</dbReference>
<evidence type="ECO:0000256" key="1">
    <source>
        <dbReference type="ARBA" id="ARBA00010790"/>
    </source>
</evidence>
<comment type="similarity">
    <text evidence="1 4">Belongs to the GMC oxidoreductase family.</text>
</comment>
<dbReference type="eggNOG" id="KOG1238">
    <property type="taxonomic scope" value="Eukaryota"/>
</dbReference>
<comment type="caution">
    <text evidence="8">The sequence shown here is derived from an EMBL/GenBank/DDBJ whole genome shotgun (WGS) entry which is preliminary data.</text>
</comment>
<evidence type="ECO:0000256" key="5">
    <source>
        <dbReference type="SAM" id="SignalP"/>
    </source>
</evidence>
<organism evidence="8 9">
    <name type="scientific">Dactylellina haptotyla (strain CBS 200.50)</name>
    <name type="common">Nematode-trapping fungus</name>
    <name type="synonym">Monacrosporium haptotylum</name>
    <dbReference type="NCBI Taxonomy" id="1284197"/>
    <lineage>
        <taxon>Eukaryota</taxon>
        <taxon>Fungi</taxon>
        <taxon>Dikarya</taxon>
        <taxon>Ascomycota</taxon>
        <taxon>Pezizomycotina</taxon>
        <taxon>Orbiliomycetes</taxon>
        <taxon>Orbiliales</taxon>
        <taxon>Orbiliaceae</taxon>
        <taxon>Dactylellina</taxon>
    </lineage>
</organism>
<dbReference type="Gene3D" id="3.50.50.60">
    <property type="entry name" value="FAD/NAD(P)-binding domain"/>
    <property type="match status" value="1"/>
</dbReference>
<dbReference type="GO" id="GO:0044550">
    <property type="term" value="P:secondary metabolite biosynthetic process"/>
    <property type="evidence" value="ECO:0007669"/>
    <property type="project" value="TreeGrafter"/>
</dbReference>
<feature type="active site" description="Proton donor" evidence="2">
    <location>
        <position position="573"/>
    </location>
</feature>
<dbReference type="AlphaFoldDB" id="S8A9G9"/>
<evidence type="ECO:0000256" key="4">
    <source>
        <dbReference type="RuleBase" id="RU003968"/>
    </source>
</evidence>
<dbReference type="OrthoDB" id="269227at2759"/>
<reference evidence="9" key="2">
    <citation type="submission" date="2013-04" db="EMBL/GenBank/DDBJ databases">
        <title>Genomic mechanisms accounting for the adaptation to parasitism in nematode-trapping fungi.</title>
        <authorList>
            <person name="Ahren D.G."/>
        </authorList>
    </citation>
    <scope>NUCLEOTIDE SEQUENCE [LARGE SCALE GENOMIC DNA]</scope>
    <source>
        <strain evidence="9">CBS 200.50</strain>
    </source>
</reference>
<dbReference type="Gene3D" id="3.30.560.10">
    <property type="entry name" value="Glucose Oxidase, domain 3"/>
    <property type="match status" value="1"/>
</dbReference>
<keyword evidence="9" id="KW-1185">Reference proteome</keyword>
<dbReference type="HOGENOM" id="CLU_002865_6_0_1"/>
<feature type="signal peptide" evidence="5">
    <location>
        <begin position="1"/>
        <end position="20"/>
    </location>
</feature>